<name>A0A923J201_CLOTT</name>
<gene>
    <name evidence="1" type="ORF">HGG79_18540</name>
</gene>
<proteinExistence type="predicted"/>
<keyword evidence="2" id="KW-1185">Reference proteome</keyword>
<accession>A0A923J201</accession>
<organism evidence="1 2">
    <name type="scientific">Clostridium tetanomorphum</name>
    <dbReference type="NCBI Taxonomy" id="1553"/>
    <lineage>
        <taxon>Bacteria</taxon>
        <taxon>Bacillati</taxon>
        <taxon>Bacillota</taxon>
        <taxon>Clostridia</taxon>
        <taxon>Eubacteriales</taxon>
        <taxon>Clostridiaceae</taxon>
        <taxon>Clostridium</taxon>
    </lineage>
</organism>
<dbReference type="EMBL" id="JAAZWO010000035">
    <property type="protein sequence ID" value="MBC2399747.1"/>
    <property type="molecule type" value="Genomic_DNA"/>
</dbReference>
<evidence type="ECO:0000313" key="1">
    <source>
        <dbReference type="EMBL" id="MBC2399747.1"/>
    </source>
</evidence>
<sequence>MKSKGVMALALIGALSIGGVKTYAQVSKNTTPKNQVMTKKVVAQQDSKNKSKEDKLKQTALEAFQKNLGETVDVKNLYEMKNYFYNAGGKNFYVAQWCNGKDKAINDDDTIYYGAVIDTEANKIVKLEYISGKPKNENYKNFSYDKAKNLAVDFVKNNNILSGKSYELSEAESKEANCSEGAWNYHFYVKYDGGKTCLVDVSKDLQKVNQFILLDESGAEG</sequence>
<dbReference type="RefSeq" id="WP_173680109.1">
    <property type="nucleotide sequence ID" value="NZ_JAAZWO010000035.1"/>
</dbReference>
<reference evidence="1 2" key="1">
    <citation type="submission" date="2020-04" db="EMBL/GenBank/DDBJ databases">
        <title>Genomic insights into acetone-butanol-ethanol (ABE) fermentation by sequencing solventogenic clostridia strains.</title>
        <authorList>
            <person name="Brown S."/>
        </authorList>
    </citation>
    <scope>NUCLEOTIDE SEQUENCE [LARGE SCALE GENOMIC DNA]</scope>
    <source>
        <strain evidence="1 2">DJ011</strain>
    </source>
</reference>
<protein>
    <submittedName>
        <fullName evidence="1">Uncharacterized protein</fullName>
    </submittedName>
</protein>
<comment type="caution">
    <text evidence="1">The sequence shown here is derived from an EMBL/GenBank/DDBJ whole genome shotgun (WGS) entry which is preliminary data.</text>
</comment>
<evidence type="ECO:0000313" key="2">
    <source>
        <dbReference type="Proteomes" id="UP000563151"/>
    </source>
</evidence>
<dbReference type="Proteomes" id="UP000563151">
    <property type="component" value="Unassembled WGS sequence"/>
</dbReference>
<dbReference type="AlphaFoldDB" id="A0A923J201"/>